<reference evidence="1" key="1">
    <citation type="submission" date="2020-05" db="EMBL/GenBank/DDBJ databases">
        <title>Large-scale comparative analyses of tick genomes elucidate their genetic diversity and vector capacities.</title>
        <authorList>
            <person name="Jia N."/>
            <person name="Wang J."/>
            <person name="Shi W."/>
            <person name="Du L."/>
            <person name="Sun Y."/>
            <person name="Zhan W."/>
            <person name="Jiang J."/>
            <person name="Wang Q."/>
            <person name="Zhang B."/>
            <person name="Ji P."/>
            <person name="Sakyi L.B."/>
            <person name="Cui X."/>
            <person name="Yuan T."/>
            <person name="Jiang B."/>
            <person name="Yang W."/>
            <person name="Lam T.T.-Y."/>
            <person name="Chang Q."/>
            <person name="Ding S."/>
            <person name="Wang X."/>
            <person name="Zhu J."/>
            <person name="Ruan X."/>
            <person name="Zhao L."/>
            <person name="Wei J."/>
            <person name="Que T."/>
            <person name="Du C."/>
            <person name="Cheng J."/>
            <person name="Dai P."/>
            <person name="Han X."/>
            <person name="Huang E."/>
            <person name="Gao Y."/>
            <person name="Liu J."/>
            <person name="Shao H."/>
            <person name="Ye R."/>
            <person name="Li L."/>
            <person name="Wei W."/>
            <person name="Wang X."/>
            <person name="Wang C."/>
            <person name="Yang T."/>
            <person name="Huo Q."/>
            <person name="Li W."/>
            <person name="Guo W."/>
            <person name="Chen H."/>
            <person name="Zhou L."/>
            <person name="Ni X."/>
            <person name="Tian J."/>
            <person name="Zhou Y."/>
            <person name="Sheng Y."/>
            <person name="Liu T."/>
            <person name="Pan Y."/>
            <person name="Xia L."/>
            <person name="Li J."/>
            <person name="Zhao F."/>
            <person name="Cao W."/>
        </authorList>
    </citation>
    <scope>NUCLEOTIDE SEQUENCE</scope>
    <source>
        <strain evidence="1">Dsil-2018</strain>
    </source>
</reference>
<evidence type="ECO:0000313" key="2">
    <source>
        <dbReference type="Proteomes" id="UP000821865"/>
    </source>
</evidence>
<accession>A0ACB8DTU3</accession>
<evidence type="ECO:0000313" key="1">
    <source>
        <dbReference type="EMBL" id="KAH7977910.1"/>
    </source>
</evidence>
<protein>
    <submittedName>
        <fullName evidence="1">Uncharacterized protein</fullName>
    </submittedName>
</protein>
<name>A0ACB8DTU3_DERSI</name>
<organism evidence="1 2">
    <name type="scientific">Dermacentor silvarum</name>
    <name type="common">Tick</name>
    <dbReference type="NCBI Taxonomy" id="543639"/>
    <lineage>
        <taxon>Eukaryota</taxon>
        <taxon>Metazoa</taxon>
        <taxon>Ecdysozoa</taxon>
        <taxon>Arthropoda</taxon>
        <taxon>Chelicerata</taxon>
        <taxon>Arachnida</taxon>
        <taxon>Acari</taxon>
        <taxon>Parasitiformes</taxon>
        <taxon>Ixodida</taxon>
        <taxon>Ixodoidea</taxon>
        <taxon>Ixodidae</taxon>
        <taxon>Rhipicephalinae</taxon>
        <taxon>Dermacentor</taxon>
    </lineage>
</organism>
<dbReference type="EMBL" id="CM023470">
    <property type="protein sequence ID" value="KAH7977910.1"/>
    <property type="molecule type" value="Genomic_DNA"/>
</dbReference>
<proteinExistence type="predicted"/>
<comment type="caution">
    <text evidence="1">The sequence shown here is derived from an EMBL/GenBank/DDBJ whole genome shotgun (WGS) entry which is preliminary data.</text>
</comment>
<keyword evidence="2" id="KW-1185">Reference proteome</keyword>
<gene>
    <name evidence="1" type="ORF">HPB49_003937</name>
</gene>
<dbReference type="Proteomes" id="UP000821865">
    <property type="component" value="Chromosome 1"/>
</dbReference>
<sequence length="169" mass="19378">MESVDSATLKDIVNFLEPFRGASDKLQQEKLPTLPLALLYYRRLKGHLTVTPGGTSLITKLQKRAALFLENKQQIEGLHYVATFLRPPFRHLRALTEAERRSFHSTVRETMVAMLVVPPQENCDLGETTSAQPAKRRLLDFQEWYDDDEVVVEFDELDTYLQSGGSIRR</sequence>